<dbReference type="AlphaFoldDB" id="A0A6I4IMY7"/>
<gene>
    <name evidence="1" type="ORF">GO620_007410</name>
</gene>
<dbReference type="Proteomes" id="UP000429232">
    <property type="component" value="Chromosome"/>
</dbReference>
<dbReference type="Pfam" id="PF04657">
    <property type="entry name" value="DMT_YdcZ"/>
    <property type="match status" value="1"/>
</dbReference>
<dbReference type="EMBL" id="CP066775">
    <property type="protein sequence ID" value="QQL51264.1"/>
    <property type="molecule type" value="Genomic_DNA"/>
</dbReference>
<dbReference type="KEGG" id="mgik:GO620_007410"/>
<dbReference type="InterPro" id="IPR006750">
    <property type="entry name" value="YdcZ"/>
</dbReference>
<dbReference type="PANTHER" id="PTHR34821">
    <property type="entry name" value="INNER MEMBRANE PROTEIN YDCZ"/>
    <property type="match status" value="1"/>
</dbReference>
<organism evidence="1 2">
    <name type="scientific">Mucilaginibacter ginkgonis</name>
    <dbReference type="NCBI Taxonomy" id="2682091"/>
    <lineage>
        <taxon>Bacteria</taxon>
        <taxon>Pseudomonadati</taxon>
        <taxon>Bacteroidota</taxon>
        <taxon>Sphingobacteriia</taxon>
        <taxon>Sphingobacteriales</taxon>
        <taxon>Sphingobacteriaceae</taxon>
        <taxon>Mucilaginibacter</taxon>
    </lineage>
</organism>
<dbReference type="PANTHER" id="PTHR34821:SF2">
    <property type="entry name" value="INNER MEMBRANE PROTEIN YDCZ"/>
    <property type="match status" value="1"/>
</dbReference>
<evidence type="ECO:0000313" key="2">
    <source>
        <dbReference type="Proteomes" id="UP000429232"/>
    </source>
</evidence>
<proteinExistence type="predicted"/>
<dbReference type="RefSeq" id="WP_157523850.1">
    <property type="nucleotide sequence ID" value="NZ_CP066775.1"/>
</dbReference>
<keyword evidence="2" id="KW-1185">Reference proteome</keyword>
<evidence type="ECO:0000313" key="1">
    <source>
        <dbReference type="EMBL" id="QQL51264.1"/>
    </source>
</evidence>
<dbReference type="GO" id="GO:0005886">
    <property type="term" value="C:plasma membrane"/>
    <property type="evidence" value="ECO:0007669"/>
    <property type="project" value="TreeGrafter"/>
</dbReference>
<reference evidence="1 2" key="1">
    <citation type="submission" date="2020-12" db="EMBL/GenBank/DDBJ databases">
        <title>HMF7856_wgs.fasta genome submission.</title>
        <authorList>
            <person name="Kang H."/>
            <person name="Kim H."/>
            <person name="Joh K."/>
        </authorList>
    </citation>
    <scope>NUCLEOTIDE SEQUENCE [LARGE SCALE GENOMIC DNA]</scope>
    <source>
        <strain evidence="1 2">HMF7856</strain>
    </source>
</reference>
<accession>A0A6I4IMY7</accession>
<name>A0A6I4IMY7_9SPHI</name>
<sequence length="150" mass="16420">MQSNSFWLFAIIVLAGIIEACGPPMNASLFKHLQNPWIAGLVCFLPVLVILLIIFLFSGSPLPSFTLLQRIPWWAYLGGIACCIAIVLTFVYVDKVGVGTFAGLIITSNLIMSVVIDKYGWFGTEIHPLSIPRLIGACLMIAGIFLISKY</sequence>
<protein>
    <submittedName>
        <fullName evidence="1">DMT family transporter</fullName>
    </submittedName>
</protein>